<reference evidence="3 4" key="1">
    <citation type="submission" date="2016-02" db="EMBL/GenBank/DDBJ databases">
        <title>Complete Genome of H5569, the type strain of the newly described species Haematospirillium jordaniae.</title>
        <authorList>
            <person name="Nicholson A.C."/>
            <person name="Humrighouse B.W."/>
            <person name="Loparov V."/>
            <person name="McQuiston J.R."/>
        </authorList>
    </citation>
    <scope>NUCLEOTIDE SEQUENCE [LARGE SCALE GENOMIC DNA]</scope>
    <source>
        <strain evidence="3 4">H5569</strain>
    </source>
</reference>
<evidence type="ECO:0000256" key="2">
    <source>
        <dbReference type="SAM" id="SignalP"/>
    </source>
</evidence>
<feature type="region of interest" description="Disordered" evidence="1">
    <location>
        <begin position="74"/>
        <end position="160"/>
    </location>
</feature>
<keyword evidence="4" id="KW-1185">Reference proteome</keyword>
<dbReference type="KEGG" id="hjo:AY555_07405"/>
<dbReference type="STRING" id="1549855.AY555_07405"/>
<dbReference type="InterPro" id="IPR006665">
    <property type="entry name" value="OmpA-like"/>
</dbReference>
<accession>A0A143DE49</accession>
<feature type="chain" id="PRO_5043893017" evidence="2">
    <location>
        <begin position="32"/>
        <end position="269"/>
    </location>
</feature>
<evidence type="ECO:0000313" key="3">
    <source>
        <dbReference type="EMBL" id="AMW35031.1"/>
    </source>
</evidence>
<dbReference type="SUPFAM" id="SSF103088">
    <property type="entry name" value="OmpA-like"/>
    <property type="match status" value="1"/>
</dbReference>
<dbReference type="Pfam" id="PF00691">
    <property type="entry name" value="OmpA"/>
    <property type="match status" value="1"/>
</dbReference>
<dbReference type="Gene3D" id="3.30.1330.60">
    <property type="entry name" value="OmpA-like domain"/>
    <property type="match status" value="1"/>
</dbReference>
<dbReference type="GeneID" id="53316982"/>
<feature type="compositionally biased region" description="Basic and acidic residues" evidence="1">
    <location>
        <begin position="98"/>
        <end position="112"/>
    </location>
</feature>
<name>A0A143DE49_9PROT</name>
<organism evidence="3 4">
    <name type="scientific">Haematospirillum jordaniae</name>
    <dbReference type="NCBI Taxonomy" id="1549855"/>
    <lineage>
        <taxon>Bacteria</taxon>
        <taxon>Pseudomonadati</taxon>
        <taxon>Pseudomonadota</taxon>
        <taxon>Alphaproteobacteria</taxon>
        <taxon>Rhodospirillales</taxon>
        <taxon>Novispirillaceae</taxon>
        <taxon>Haematospirillum</taxon>
    </lineage>
</organism>
<sequence length="269" mass="28787">MKRAITFSPLPLLRLSLAASLPVLLSLSAHAGATDASSRPAVFVDLKALDAFGPPHTISDTSSLATEPARKVRRNLPSRLHVPPPVHDNLPTQPEQPLAEKKAGGEKAPETKKGHHTATPSLPAFLQAVTPPARTEKRDVSPASLKTSKEPSVKVTEPGTDPLAFAPAALSLAFEPDEITLPEAAKTHLDTLARDMRKKKKTSARLMAYARKDPHNPSRARRTSLARALAIRSYLLEKGIPSNRIGVRALGGQAPDGREDRVDILLAGS</sequence>
<dbReference type="AlphaFoldDB" id="A0A143DE49"/>
<feature type="signal peptide" evidence="2">
    <location>
        <begin position="1"/>
        <end position="31"/>
    </location>
</feature>
<keyword evidence="2" id="KW-0732">Signal</keyword>
<protein>
    <submittedName>
        <fullName evidence="3">Uncharacterized protein</fullName>
    </submittedName>
</protein>
<dbReference type="OrthoDB" id="8448151at2"/>
<proteinExistence type="predicted"/>
<evidence type="ECO:0000256" key="1">
    <source>
        <dbReference type="SAM" id="MobiDB-lite"/>
    </source>
</evidence>
<gene>
    <name evidence="3" type="ORF">AY555_07405</name>
</gene>
<dbReference type="EMBL" id="CP014525">
    <property type="protein sequence ID" value="AMW35031.1"/>
    <property type="molecule type" value="Genomic_DNA"/>
</dbReference>
<dbReference type="InterPro" id="IPR036737">
    <property type="entry name" value="OmpA-like_sf"/>
</dbReference>
<evidence type="ECO:0000313" key="4">
    <source>
        <dbReference type="Proteomes" id="UP000076066"/>
    </source>
</evidence>
<dbReference type="Proteomes" id="UP000076066">
    <property type="component" value="Chromosome"/>
</dbReference>
<dbReference type="RefSeq" id="WP_066135241.1">
    <property type="nucleotide sequence ID" value="NZ_CP014525.1"/>
</dbReference>